<feature type="region of interest" description="Disordered" evidence="1">
    <location>
        <begin position="1"/>
        <end position="85"/>
    </location>
</feature>
<evidence type="ECO:0000256" key="1">
    <source>
        <dbReference type="SAM" id="MobiDB-lite"/>
    </source>
</evidence>
<evidence type="ECO:0000313" key="3">
    <source>
        <dbReference type="Proteomes" id="UP000681720"/>
    </source>
</evidence>
<dbReference type="Proteomes" id="UP000681720">
    <property type="component" value="Unassembled WGS sequence"/>
</dbReference>
<reference evidence="2" key="1">
    <citation type="submission" date="2021-02" db="EMBL/GenBank/DDBJ databases">
        <authorList>
            <person name="Nowell W R."/>
        </authorList>
    </citation>
    <scope>NUCLEOTIDE SEQUENCE</scope>
</reference>
<gene>
    <name evidence="2" type="ORF">GIL414_LOCUS68799</name>
</gene>
<protein>
    <submittedName>
        <fullName evidence="2">Uncharacterized protein</fullName>
    </submittedName>
</protein>
<sequence length="85" mass="9524">MHAVTPVNVHVEGDWHGSRHGGSYVKKSTTPVNRGERQSARMRTCVTNKTKTLKTKPSQIPQPVVQPKQVVPVTSRSPSPNRDRW</sequence>
<feature type="compositionally biased region" description="Low complexity" evidence="1">
    <location>
        <begin position="57"/>
        <end position="73"/>
    </location>
</feature>
<dbReference type="AlphaFoldDB" id="A0A8S3H9E5"/>
<proteinExistence type="predicted"/>
<feature type="compositionally biased region" description="Polar residues" evidence="1">
    <location>
        <begin position="74"/>
        <end position="85"/>
    </location>
</feature>
<dbReference type="EMBL" id="CAJOBJ010328806">
    <property type="protein sequence ID" value="CAF5179415.1"/>
    <property type="molecule type" value="Genomic_DNA"/>
</dbReference>
<name>A0A8S3H9E5_9BILA</name>
<accession>A0A8S3H9E5</accession>
<comment type="caution">
    <text evidence="2">The sequence shown here is derived from an EMBL/GenBank/DDBJ whole genome shotgun (WGS) entry which is preliminary data.</text>
</comment>
<evidence type="ECO:0000313" key="2">
    <source>
        <dbReference type="EMBL" id="CAF5179415.1"/>
    </source>
</evidence>
<organism evidence="2 3">
    <name type="scientific">Rotaria magnacalcarata</name>
    <dbReference type="NCBI Taxonomy" id="392030"/>
    <lineage>
        <taxon>Eukaryota</taxon>
        <taxon>Metazoa</taxon>
        <taxon>Spiralia</taxon>
        <taxon>Gnathifera</taxon>
        <taxon>Rotifera</taxon>
        <taxon>Eurotatoria</taxon>
        <taxon>Bdelloidea</taxon>
        <taxon>Philodinida</taxon>
        <taxon>Philodinidae</taxon>
        <taxon>Rotaria</taxon>
    </lineage>
</organism>